<keyword evidence="3" id="KW-1185">Reference proteome</keyword>
<feature type="signal peptide" evidence="1">
    <location>
        <begin position="1"/>
        <end position="31"/>
    </location>
</feature>
<name>A0A3S9AAY2_9BACL</name>
<sequence length="181" mass="19594">MEMNNNVGNRVYDWFRLSAAVLITASMLVLAAGCGHASTNDANTAAPLRSAEPTTVSDRINSGTNPFEVAGIRDPKDFIDVFNTVKDAIASGDQAEVASHILYPLKVNGKSGTQLYQTRADFVQHYDTIITEPVKKAIAKQAVDQLFVNYQGVMVGNGEMWFGGSADEKQVIGIIAINHDF</sequence>
<dbReference type="AlphaFoldDB" id="A0A3S9AAY2"/>
<protein>
    <submittedName>
        <fullName evidence="2">Uncharacterized protein</fullName>
    </submittedName>
</protein>
<keyword evidence="1" id="KW-0732">Signal</keyword>
<dbReference type="EMBL" id="CP034437">
    <property type="protein sequence ID" value="AZN42898.1"/>
    <property type="molecule type" value="Genomic_DNA"/>
</dbReference>
<feature type="chain" id="PRO_5039451628" evidence="1">
    <location>
        <begin position="32"/>
        <end position="181"/>
    </location>
</feature>
<evidence type="ECO:0000313" key="3">
    <source>
        <dbReference type="Proteomes" id="UP000272528"/>
    </source>
</evidence>
<organism evidence="2 3">
    <name type="scientific">Paenibacillus albus</name>
    <dbReference type="NCBI Taxonomy" id="2495582"/>
    <lineage>
        <taxon>Bacteria</taxon>
        <taxon>Bacillati</taxon>
        <taxon>Bacillota</taxon>
        <taxon>Bacilli</taxon>
        <taxon>Bacillales</taxon>
        <taxon>Paenibacillaceae</taxon>
        <taxon>Paenibacillus</taxon>
    </lineage>
</organism>
<dbReference type="RefSeq" id="WP_126018989.1">
    <property type="nucleotide sequence ID" value="NZ_CP034437.1"/>
</dbReference>
<evidence type="ECO:0000256" key="1">
    <source>
        <dbReference type="SAM" id="SignalP"/>
    </source>
</evidence>
<accession>A0A3S9AAY2</accession>
<proteinExistence type="predicted"/>
<dbReference type="Proteomes" id="UP000272528">
    <property type="component" value="Chromosome"/>
</dbReference>
<dbReference type="KEGG" id="palb:EJC50_26785"/>
<gene>
    <name evidence="2" type="ORF">EJC50_26785</name>
</gene>
<dbReference type="OrthoDB" id="116695at2"/>
<reference evidence="3" key="1">
    <citation type="submission" date="2018-12" db="EMBL/GenBank/DDBJ databases">
        <title>Genome sequence of Peanibacillus sp.</title>
        <authorList>
            <person name="Subramani G."/>
            <person name="Srinivasan S."/>
            <person name="Kim M.K."/>
        </authorList>
    </citation>
    <scope>NUCLEOTIDE SEQUENCE [LARGE SCALE GENOMIC DNA]</scope>
    <source>
        <strain evidence="3">18JY67-1</strain>
    </source>
</reference>
<evidence type="ECO:0000313" key="2">
    <source>
        <dbReference type="EMBL" id="AZN42898.1"/>
    </source>
</evidence>